<dbReference type="AlphaFoldDB" id="A0A642UV59"/>
<evidence type="ECO:0000313" key="4">
    <source>
        <dbReference type="Proteomes" id="UP000449547"/>
    </source>
</evidence>
<keyword evidence="4" id="KW-1185">Reference proteome</keyword>
<organism evidence="3 4">
    <name type="scientific">Diutina rugosa</name>
    <name type="common">Yeast</name>
    <name type="synonym">Candida rugosa</name>
    <dbReference type="NCBI Taxonomy" id="5481"/>
    <lineage>
        <taxon>Eukaryota</taxon>
        <taxon>Fungi</taxon>
        <taxon>Dikarya</taxon>
        <taxon>Ascomycota</taxon>
        <taxon>Saccharomycotina</taxon>
        <taxon>Pichiomycetes</taxon>
        <taxon>Debaryomycetaceae</taxon>
        <taxon>Diutina</taxon>
    </lineage>
</organism>
<dbReference type="Pfam" id="PF13867">
    <property type="entry name" value="SAP30_Sin3_bdg"/>
    <property type="match status" value="1"/>
</dbReference>
<protein>
    <recommendedName>
        <fullName evidence="2">Histone deacetylase complex subunit SAP30 Sin3 binding domain-containing protein</fullName>
    </recommendedName>
</protein>
<dbReference type="OrthoDB" id="510958at2759"/>
<name>A0A642UV59_DIURU</name>
<proteinExistence type="predicted"/>
<evidence type="ECO:0000256" key="1">
    <source>
        <dbReference type="SAM" id="MobiDB-lite"/>
    </source>
</evidence>
<dbReference type="InterPro" id="IPR025718">
    <property type="entry name" value="SAP30_Sin3-bd"/>
</dbReference>
<evidence type="ECO:0000313" key="3">
    <source>
        <dbReference type="EMBL" id="KAA8905906.1"/>
    </source>
</evidence>
<dbReference type="EMBL" id="SWFT01000039">
    <property type="protein sequence ID" value="KAA8905906.1"/>
    <property type="molecule type" value="Genomic_DNA"/>
</dbReference>
<accession>A0A642UV59</accession>
<evidence type="ECO:0000259" key="2">
    <source>
        <dbReference type="Pfam" id="PF13867"/>
    </source>
</evidence>
<sequence length="157" mass="17413">MARHKESASESESARGSSGVTTAIKGGARAKTQAALAAQQQYLTKHINSNGPHDQPKVAPLDFDHLSDDQLATYNERYQLGLPPAVSVSEDVLSSEIGKKTQYKRHPSRWSGGISKPELAAHCKNHFNQLPVKENEIITSFLYKVKHQDQDFKLTFK</sequence>
<gene>
    <name evidence="3" type="ORF">DIURU_001283</name>
</gene>
<feature type="compositionally biased region" description="Low complexity" evidence="1">
    <location>
        <begin position="10"/>
        <end position="19"/>
    </location>
</feature>
<reference evidence="3 4" key="1">
    <citation type="submission" date="2019-07" db="EMBL/GenBank/DDBJ databases">
        <title>Genome assembly of two rare yeast pathogens: Diutina rugosa and Trichomonascus ciferrii.</title>
        <authorList>
            <person name="Mixao V."/>
            <person name="Saus E."/>
            <person name="Hansen A."/>
            <person name="Lass-Flor C."/>
            <person name="Gabaldon T."/>
        </authorList>
    </citation>
    <scope>NUCLEOTIDE SEQUENCE [LARGE SCALE GENOMIC DNA]</scope>
    <source>
        <strain evidence="3 4">CBS 613</strain>
    </source>
</reference>
<dbReference type="InterPro" id="IPR038291">
    <property type="entry name" value="SAP30_C_sf"/>
</dbReference>
<comment type="caution">
    <text evidence="3">The sequence shown here is derived from an EMBL/GenBank/DDBJ whole genome shotgun (WGS) entry which is preliminary data.</text>
</comment>
<dbReference type="Gene3D" id="6.10.160.20">
    <property type="match status" value="1"/>
</dbReference>
<dbReference type="OMA" id="THITNNH"/>
<dbReference type="Proteomes" id="UP000449547">
    <property type="component" value="Unassembled WGS sequence"/>
</dbReference>
<dbReference type="VEuPathDB" id="FungiDB:DIURU_001283"/>
<dbReference type="GeneID" id="54779936"/>
<feature type="domain" description="Histone deacetylase complex subunit SAP30 Sin3 binding" evidence="2">
    <location>
        <begin position="111"/>
        <end position="146"/>
    </location>
</feature>
<dbReference type="RefSeq" id="XP_034013887.1">
    <property type="nucleotide sequence ID" value="XM_034153809.1"/>
</dbReference>
<feature type="region of interest" description="Disordered" evidence="1">
    <location>
        <begin position="1"/>
        <end position="31"/>
    </location>
</feature>